<dbReference type="EMBL" id="SSTE01019870">
    <property type="protein sequence ID" value="KAA0036080.1"/>
    <property type="molecule type" value="Genomic_DNA"/>
</dbReference>
<dbReference type="CDD" id="cd03185">
    <property type="entry name" value="GST_C_Tau"/>
    <property type="match status" value="2"/>
</dbReference>
<dbReference type="InterPro" id="IPR045074">
    <property type="entry name" value="GST_C_Tau"/>
</dbReference>
<dbReference type="EC" id="2.5.1.18" evidence="1"/>
<feature type="domain" description="GST C-terminal" evidence="7">
    <location>
        <begin position="321"/>
        <end position="449"/>
    </location>
</feature>
<accession>A0A5A7SYD7</accession>
<dbReference type="GO" id="GO:0004364">
    <property type="term" value="F:glutathione transferase activity"/>
    <property type="evidence" value="ECO:0007669"/>
    <property type="project" value="UniProtKB-EC"/>
</dbReference>
<dbReference type="Pfam" id="PF02798">
    <property type="entry name" value="GST_N"/>
    <property type="match status" value="2"/>
</dbReference>
<evidence type="ECO:0000256" key="4">
    <source>
        <dbReference type="ARBA" id="ARBA00025743"/>
    </source>
</evidence>
<keyword evidence="2" id="KW-0216">Detoxification</keyword>
<evidence type="ECO:0000256" key="1">
    <source>
        <dbReference type="ARBA" id="ARBA00012452"/>
    </source>
</evidence>
<dbReference type="PROSITE" id="PS50404">
    <property type="entry name" value="GST_NTER"/>
    <property type="match status" value="2"/>
</dbReference>
<reference evidence="8 9" key="1">
    <citation type="submission" date="2019-08" db="EMBL/GenBank/DDBJ databases">
        <title>Draft genome sequences of two oriental melons (Cucumis melo L. var makuwa).</title>
        <authorList>
            <person name="Kwon S.-Y."/>
        </authorList>
    </citation>
    <scope>NUCLEOTIDE SEQUENCE [LARGE SCALE GENOMIC DNA]</scope>
    <source>
        <strain evidence="9">cv. SW 3</strain>
        <tissue evidence="8">Leaf</tissue>
    </source>
</reference>
<dbReference type="PANTHER" id="PTHR11260">
    <property type="entry name" value="GLUTATHIONE S-TRANSFERASE, GST, SUPERFAMILY, GST DOMAIN CONTAINING"/>
    <property type="match status" value="1"/>
</dbReference>
<dbReference type="PROSITE" id="PS50405">
    <property type="entry name" value="GST_CTER"/>
    <property type="match status" value="2"/>
</dbReference>
<dbReference type="PANTHER" id="PTHR11260:SF753">
    <property type="entry name" value="GLUTATHIONE TRANSFERASE"/>
    <property type="match status" value="1"/>
</dbReference>
<dbReference type="Gene3D" id="3.40.30.10">
    <property type="entry name" value="Glutaredoxin"/>
    <property type="match status" value="2"/>
</dbReference>
<feature type="domain" description="GST C-terminal" evidence="7">
    <location>
        <begin position="91"/>
        <end position="219"/>
    </location>
</feature>
<dbReference type="FunFam" id="3.40.30.10:FF:000014">
    <property type="entry name" value="Tau class glutathione S-transferase"/>
    <property type="match status" value="2"/>
</dbReference>
<dbReference type="SFLD" id="SFLDG00358">
    <property type="entry name" value="Main_(cytGST)"/>
    <property type="match status" value="2"/>
</dbReference>
<dbReference type="InterPro" id="IPR004046">
    <property type="entry name" value="GST_C"/>
</dbReference>
<dbReference type="InterPro" id="IPR036249">
    <property type="entry name" value="Thioredoxin-like_sf"/>
</dbReference>
<evidence type="ECO:0000256" key="2">
    <source>
        <dbReference type="ARBA" id="ARBA00022575"/>
    </source>
</evidence>
<dbReference type="InterPro" id="IPR040079">
    <property type="entry name" value="Glutathione_S-Trfase"/>
</dbReference>
<dbReference type="STRING" id="1194695.A0A5A7SYD7"/>
<dbReference type="SFLD" id="SFLDS00019">
    <property type="entry name" value="Glutathione_Transferase_(cytos"/>
    <property type="match status" value="2"/>
</dbReference>
<dbReference type="Proteomes" id="UP000321393">
    <property type="component" value="Unassembled WGS sequence"/>
</dbReference>
<comment type="similarity">
    <text evidence="4">Belongs to the GST superfamily. Tau family.</text>
</comment>
<dbReference type="InterPro" id="IPR036282">
    <property type="entry name" value="Glutathione-S-Trfase_C_sf"/>
</dbReference>
<dbReference type="Pfam" id="PF00043">
    <property type="entry name" value="GST_C"/>
    <property type="match status" value="2"/>
</dbReference>
<dbReference type="GO" id="GO:0009407">
    <property type="term" value="P:toxin catabolic process"/>
    <property type="evidence" value="ECO:0007669"/>
    <property type="project" value="UniProtKB-ARBA"/>
</dbReference>
<proteinExistence type="inferred from homology"/>
<dbReference type="GO" id="GO:0006749">
    <property type="term" value="P:glutathione metabolic process"/>
    <property type="evidence" value="ECO:0007669"/>
    <property type="project" value="InterPro"/>
</dbReference>
<dbReference type="AlphaFoldDB" id="A0A5A7SYD7"/>
<dbReference type="CDD" id="cd03058">
    <property type="entry name" value="GST_N_Tau"/>
    <property type="match status" value="2"/>
</dbReference>
<dbReference type="PROSITE" id="PS51354">
    <property type="entry name" value="GLUTAREDOXIN_2"/>
    <property type="match status" value="2"/>
</dbReference>
<organism evidence="8 9">
    <name type="scientific">Cucumis melo var. makuwa</name>
    <name type="common">Oriental melon</name>
    <dbReference type="NCBI Taxonomy" id="1194695"/>
    <lineage>
        <taxon>Eukaryota</taxon>
        <taxon>Viridiplantae</taxon>
        <taxon>Streptophyta</taxon>
        <taxon>Embryophyta</taxon>
        <taxon>Tracheophyta</taxon>
        <taxon>Spermatophyta</taxon>
        <taxon>Magnoliopsida</taxon>
        <taxon>eudicotyledons</taxon>
        <taxon>Gunneridae</taxon>
        <taxon>Pentapetalae</taxon>
        <taxon>rosids</taxon>
        <taxon>fabids</taxon>
        <taxon>Cucurbitales</taxon>
        <taxon>Cucurbitaceae</taxon>
        <taxon>Benincaseae</taxon>
        <taxon>Cucumis</taxon>
    </lineage>
</organism>
<protein>
    <recommendedName>
        <fullName evidence="1">glutathione transferase</fullName>
        <ecNumber evidence="1">2.5.1.18</ecNumber>
    </recommendedName>
</protein>
<gene>
    <name evidence="8" type="ORF">E6C27_scaffold112G00740</name>
</gene>
<dbReference type="InterPro" id="IPR045073">
    <property type="entry name" value="Omega/Tau-like"/>
</dbReference>
<evidence type="ECO:0000256" key="3">
    <source>
        <dbReference type="ARBA" id="ARBA00022679"/>
    </source>
</evidence>
<name>A0A5A7SYD7_CUCMM</name>
<dbReference type="SFLD" id="SFLDG01152">
    <property type="entry name" value="Main.3:_Omega-_and_Tau-like"/>
    <property type="match status" value="2"/>
</dbReference>
<dbReference type="SUPFAM" id="SSF52833">
    <property type="entry name" value="Thioredoxin-like"/>
    <property type="match status" value="2"/>
</dbReference>
<dbReference type="InterPro" id="IPR004045">
    <property type="entry name" value="Glutathione_S-Trfase_N"/>
</dbReference>
<dbReference type="Gene3D" id="1.20.1050.10">
    <property type="match status" value="2"/>
</dbReference>
<dbReference type="InterPro" id="IPR010987">
    <property type="entry name" value="Glutathione-S-Trfase_C-like"/>
</dbReference>
<dbReference type="FunFam" id="1.20.1050.10:FF:000016">
    <property type="entry name" value="Glutathione S-transferase U9"/>
    <property type="match status" value="2"/>
</dbReference>
<evidence type="ECO:0000259" key="6">
    <source>
        <dbReference type="PROSITE" id="PS50404"/>
    </source>
</evidence>
<evidence type="ECO:0000313" key="9">
    <source>
        <dbReference type="Proteomes" id="UP000321393"/>
    </source>
</evidence>
<evidence type="ECO:0000256" key="5">
    <source>
        <dbReference type="ARBA" id="ARBA00047960"/>
    </source>
</evidence>
<comment type="caution">
    <text evidence="8">The sequence shown here is derived from an EMBL/GenBank/DDBJ whole genome shotgun (WGS) entry which is preliminary data.</text>
</comment>
<feature type="domain" description="GST N-terminal" evidence="6">
    <location>
        <begin position="235"/>
        <end position="314"/>
    </location>
</feature>
<dbReference type="GO" id="GO:0005737">
    <property type="term" value="C:cytoplasm"/>
    <property type="evidence" value="ECO:0007669"/>
    <property type="project" value="TreeGrafter"/>
</dbReference>
<comment type="catalytic activity">
    <reaction evidence="5">
        <text>RX + glutathione = an S-substituted glutathione + a halide anion + H(+)</text>
        <dbReference type="Rhea" id="RHEA:16437"/>
        <dbReference type="ChEBI" id="CHEBI:15378"/>
        <dbReference type="ChEBI" id="CHEBI:16042"/>
        <dbReference type="ChEBI" id="CHEBI:17792"/>
        <dbReference type="ChEBI" id="CHEBI:57925"/>
        <dbReference type="ChEBI" id="CHEBI:90779"/>
        <dbReference type="EC" id="2.5.1.18"/>
    </reaction>
</comment>
<evidence type="ECO:0000259" key="7">
    <source>
        <dbReference type="PROSITE" id="PS50405"/>
    </source>
</evidence>
<feature type="domain" description="GST N-terminal" evidence="6">
    <location>
        <begin position="5"/>
        <end position="84"/>
    </location>
</feature>
<dbReference type="SUPFAM" id="SSF47616">
    <property type="entry name" value="GST C-terminal domain-like"/>
    <property type="match status" value="2"/>
</dbReference>
<evidence type="ECO:0000313" key="8">
    <source>
        <dbReference type="EMBL" id="KAA0036080.1"/>
    </source>
</evidence>
<keyword evidence="3" id="KW-0808">Transferase</keyword>
<dbReference type="OrthoDB" id="4951845at2759"/>
<sequence length="464" mass="53322">MAEQNRVVLYGMWASPFAKRIHLALKIKGIPFEYVEEDLQNKSPDLLKFNPVYKKVPVLVHNGRSICESAIIFEYIEEVWNNNGPSLLPQDPYKRAQVRFWADYVQKQVFEGLFLLMKTEGEAQEKAIEDVKEKLKVLEEQGLKDLLAEGSTFVNGDELGCLDIVMLTVLGMYKVHEEFFGVKIVEEEKIPVVFSWLNRLIEHPLAKEVAPPKEKVLGFLHFIRQKLLPSQAAENKVVLYGLWASPFVKRVELALKIKGIPFEYVEEDFLNKSPELLKFNPVYKKVPVLVHNGRSICESAIIFEYIEEVWNDNGPSLLPQDPYKRSQVRFWADFVQNQLFDGLLLAMKTEGEAQEKAIKEVKEKLKVVEEQGLKSLLGEGSPFVNGDELGYLDIGMLTILGRYKIYEEFFGMKIMEEEEIPIVFSWLNRLIEHPIAKEGAPPKEKVLGLLHITRQRFLQSPVAT</sequence>